<organism evidence="4 5">
    <name type="scientific">Poritiphilus flavus</name>
    <dbReference type="NCBI Taxonomy" id="2697053"/>
    <lineage>
        <taxon>Bacteria</taxon>
        <taxon>Pseudomonadati</taxon>
        <taxon>Bacteroidota</taxon>
        <taxon>Flavobacteriia</taxon>
        <taxon>Flavobacteriales</taxon>
        <taxon>Flavobacteriaceae</taxon>
        <taxon>Poritiphilus</taxon>
    </lineage>
</organism>
<evidence type="ECO:0000313" key="5">
    <source>
        <dbReference type="Proteomes" id="UP000475249"/>
    </source>
</evidence>
<dbReference type="Gene3D" id="3.30.2310.20">
    <property type="entry name" value="RelE-like"/>
    <property type="match status" value="1"/>
</dbReference>
<dbReference type="EMBL" id="WXYO01000008">
    <property type="protein sequence ID" value="NAS13841.1"/>
    <property type="molecule type" value="Genomic_DNA"/>
</dbReference>
<dbReference type="Proteomes" id="UP000475249">
    <property type="component" value="Unassembled WGS sequence"/>
</dbReference>
<dbReference type="InterPro" id="IPR007712">
    <property type="entry name" value="RelE/ParE_toxin"/>
</dbReference>
<dbReference type="Pfam" id="PF05016">
    <property type="entry name" value="ParE_toxin"/>
    <property type="match status" value="1"/>
</dbReference>
<evidence type="ECO:0000256" key="3">
    <source>
        <dbReference type="PIRNR" id="PIRNR029218"/>
    </source>
</evidence>
<reference evidence="4 5" key="1">
    <citation type="submission" date="2020-01" db="EMBL/GenBank/DDBJ databases">
        <title>Bacteria diversity of Porities sp.</title>
        <authorList>
            <person name="Wang G."/>
        </authorList>
    </citation>
    <scope>NUCLEOTIDE SEQUENCE [LARGE SCALE GENOMIC DNA]</scope>
    <source>
        <strain evidence="4 5">R33</strain>
    </source>
</reference>
<dbReference type="PANTHER" id="PTHR33755:SF9">
    <property type="entry name" value="TOXIN PARE1"/>
    <property type="match status" value="1"/>
</dbReference>
<dbReference type="InterPro" id="IPR035093">
    <property type="entry name" value="RelE/ParE_toxin_dom_sf"/>
</dbReference>
<dbReference type="AlphaFoldDB" id="A0A6L9EGM3"/>
<evidence type="ECO:0000256" key="2">
    <source>
        <dbReference type="ARBA" id="ARBA00022649"/>
    </source>
</evidence>
<accession>A0A6L9EGM3</accession>
<proteinExistence type="inferred from homology"/>
<name>A0A6L9EGM3_9FLAO</name>
<comment type="similarity">
    <text evidence="1 3">Belongs to the RelE toxin family.</text>
</comment>
<keyword evidence="5" id="KW-1185">Reference proteome</keyword>
<protein>
    <recommendedName>
        <fullName evidence="3">Toxin</fullName>
    </recommendedName>
</protein>
<comment type="caution">
    <text evidence="4">The sequence shown here is derived from an EMBL/GenBank/DDBJ whole genome shotgun (WGS) entry which is preliminary data.</text>
</comment>
<evidence type="ECO:0000313" key="4">
    <source>
        <dbReference type="EMBL" id="NAS13841.1"/>
    </source>
</evidence>
<keyword evidence="2" id="KW-1277">Toxin-antitoxin system</keyword>
<dbReference type="PANTHER" id="PTHR33755">
    <property type="entry name" value="TOXIN PARE1-RELATED"/>
    <property type="match status" value="1"/>
</dbReference>
<evidence type="ECO:0000256" key="1">
    <source>
        <dbReference type="ARBA" id="ARBA00006226"/>
    </source>
</evidence>
<gene>
    <name evidence="4" type="ORF">GTQ38_17640</name>
</gene>
<dbReference type="RefSeq" id="WP_161436885.1">
    <property type="nucleotide sequence ID" value="NZ_WXYO01000008.1"/>
</dbReference>
<dbReference type="InterPro" id="IPR051803">
    <property type="entry name" value="TA_system_RelE-like_toxin"/>
</dbReference>
<sequence>MVKYRLSQAAEADIAAIADYTIHKFGLRQARKYRDGLMDAFEQLATNPSLGRIFLLQGQKELKSFRYESHVIFYTNTGPGILVLRVLGGMMDFKRHL</sequence>
<dbReference type="PIRSF" id="PIRSF029218">
    <property type="entry name" value="ParE"/>
    <property type="match status" value="1"/>
</dbReference>
<dbReference type="InterPro" id="IPR028344">
    <property type="entry name" value="ParE1/4"/>
</dbReference>